<dbReference type="GO" id="GO:0016020">
    <property type="term" value="C:membrane"/>
    <property type="evidence" value="ECO:0007669"/>
    <property type="project" value="InterPro"/>
</dbReference>
<dbReference type="InterPro" id="IPR013601">
    <property type="entry name" value="FAE1_typ3_polyketide_synth"/>
</dbReference>
<reference evidence="6" key="2">
    <citation type="submission" date="2010-01" db="EMBL/GenBank/DDBJ databases">
        <title>The complete genome of Conexibacter woesei DSM 14684.</title>
        <authorList>
            <consortium name="US DOE Joint Genome Institute (JGI-PGF)"/>
            <person name="Lucas S."/>
            <person name="Copeland A."/>
            <person name="Lapidus A."/>
            <person name="Glavina del Rio T."/>
            <person name="Dalin E."/>
            <person name="Tice H."/>
            <person name="Bruce D."/>
            <person name="Goodwin L."/>
            <person name="Pitluck S."/>
            <person name="Kyrpides N."/>
            <person name="Mavromatis K."/>
            <person name="Ivanova N."/>
            <person name="Mikhailova N."/>
            <person name="Chertkov O."/>
            <person name="Brettin T."/>
            <person name="Detter J.C."/>
            <person name="Han C."/>
            <person name="Larimer F."/>
            <person name="Land M."/>
            <person name="Hauser L."/>
            <person name="Markowitz V."/>
            <person name="Cheng J.-F."/>
            <person name="Hugenholtz P."/>
            <person name="Woyke T."/>
            <person name="Wu D."/>
            <person name="Pukall R."/>
            <person name="Steenblock K."/>
            <person name="Schneider S."/>
            <person name="Klenk H.-P."/>
            <person name="Eisen J.A."/>
        </authorList>
    </citation>
    <scope>NUCLEOTIDE SEQUENCE [LARGE SCALE GENOMIC DNA]</scope>
    <source>
        <strain evidence="6">DSM 14684 / CIP 108061 / JCM 11494 / NBRC 100937 / ID131577</strain>
    </source>
</reference>
<dbReference type="Proteomes" id="UP000008229">
    <property type="component" value="Chromosome"/>
</dbReference>
<dbReference type="EMBL" id="CP001854">
    <property type="protein sequence ID" value="ADB53388.1"/>
    <property type="molecule type" value="Genomic_DNA"/>
</dbReference>
<protein>
    <submittedName>
        <fullName evidence="5">Chalcone and stilbene synthase domain protein</fullName>
    </submittedName>
</protein>
<proteinExistence type="predicted"/>
<evidence type="ECO:0000259" key="4">
    <source>
        <dbReference type="Pfam" id="PF08541"/>
    </source>
</evidence>
<accession>D3FC93</accession>
<dbReference type="InterPro" id="IPR011141">
    <property type="entry name" value="Polyketide_synthase_type-III"/>
</dbReference>
<dbReference type="SUPFAM" id="SSF53901">
    <property type="entry name" value="Thiolase-like"/>
    <property type="match status" value="1"/>
</dbReference>
<dbReference type="InterPro" id="IPR013747">
    <property type="entry name" value="ACP_syn_III_C"/>
</dbReference>
<dbReference type="PIRSF" id="PIRSF000451">
    <property type="entry name" value="PKS_III"/>
    <property type="match status" value="1"/>
</dbReference>
<evidence type="ECO:0000313" key="5">
    <source>
        <dbReference type="EMBL" id="ADB53388.1"/>
    </source>
</evidence>
<dbReference type="PANTHER" id="PTHR11877:SF46">
    <property type="entry name" value="TYPE III POLYKETIDE SYNTHASE A"/>
    <property type="match status" value="1"/>
</dbReference>
<dbReference type="Pfam" id="PF08541">
    <property type="entry name" value="ACP_syn_III_C"/>
    <property type="match status" value="1"/>
</dbReference>
<gene>
    <name evidence="5" type="ordered locus">Cwoe_4977</name>
</gene>
<dbReference type="InterPro" id="IPR016039">
    <property type="entry name" value="Thiolase-like"/>
</dbReference>
<dbReference type="GO" id="GO:0006633">
    <property type="term" value="P:fatty acid biosynthetic process"/>
    <property type="evidence" value="ECO:0007669"/>
    <property type="project" value="InterPro"/>
</dbReference>
<dbReference type="HOGENOM" id="CLU_034992_0_0_11"/>
<dbReference type="PANTHER" id="PTHR11877">
    <property type="entry name" value="HYDROXYMETHYLGLUTARYL-COA SYNTHASE"/>
    <property type="match status" value="1"/>
</dbReference>
<dbReference type="Pfam" id="PF08392">
    <property type="entry name" value="FAE1_CUT1_RppA"/>
    <property type="match status" value="1"/>
</dbReference>
<organism evidence="5 6">
    <name type="scientific">Conexibacter woesei (strain DSM 14684 / CCUG 47730 / CIP 108061 / JCM 11494 / NBRC 100937 / ID131577)</name>
    <dbReference type="NCBI Taxonomy" id="469383"/>
    <lineage>
        <taxon>Bacteria</taxon>
        <taxon>Bacillati</taxon>
        <taxon>Actinomycetota</taxon>
        <taxon>Thermoleophilia</taxon>
        <taxon>Solirubrobacterales</taxon>
        <taxon>Conexibacteraceae</taxon>
        <taxon>Conexibacter</taxon>
    </lineage>
</organism>
<reference evidence="5 6" key="1">
    <citation type="journal article" date="2010" name="Stand. Genomic Sci.">
        <title>Complete genome sequence of Conexibacter woesei type strain (ID131577).</title>
        <authorList>
            <person name="Pukall R."/>
            <person name="Lapidus A."/>
            <person name="Glavina Del Rio T."/>
            <person name="Copeland A."/>
            <person name="Tice H."/>
            <person name="Cheng J.-F."/>
            <person name="Lucas S."/>
            <person name="Chen F."/>
            <person name="Nolan M."/>
            <person name="Bruce D."/>
            <person name="Goodwin L."/>
            <person name="Pitluck S."/>
            <person name="Mavromatis K."/>
            <person name="Ivanova N."/>
            <person name="Ovchinnikova G."/>
            <person name="Pati A."/>
            <person name="Chen A."/>
            <person name="Palaniappan K."/>
            <person name="Land M."/>
            <person name="Hauser L."/>
            <person name="Chang Y.-J."/>
            <person name="Jeffries C.D."/>
            <person name="Chain P."/>
            <person name="Meincke L."/>
            <person name="Sims D."/>
            <person name="Brettin T."/>
            <person name="Detter J.C."/>
            <person name="Rohde M."/>
            <person name="Goeker M."/>
            <person name="Bristow J."/>
            <person name="Eisen J.A."/>
            <person name="Markowitz V."/>
            <person name="Kyrpides N.C."/>
            <person name="Klenk H.-P."/>
            <person name="Hugenholtz P."/>
        </authorList>
    </citation>
    <scope>NUCLEOTIDE SEQUENCE [LARGE SCALE GENOMIC DNA]</scope>
    <source>
        <strain evidence="6">DSM 14684 / CIP 108061 / JCM 11494 / NBRC 100937 / ID131577</strain>
    </source>
</reference>
<sequence length="365" mass="38014" precursor="true">MNSATLAPTPAASGAAARRAGPLPTIAGLATAAPPQVYEQRDMLALLGLAGDEFAEGIFDRCGVQRRHLGTPPELWATTLQARTAHTERLLAGLATQAVDQLDFDPADVAVVVAGTYYGLGGPTIAHRIVEHCGLAPETDKYHLLGVGCASAVPLLRLAAQALSDHPGKQALVVAAECVSGFLTTCAPGDAKVKIVGSSLFGDGCAAALLTLGEAREDTTPRPRILDSVVHQIPDSLDEVRFAVTADDSHMNMSRALPVIAANDLRGLVDDFLARSGLTRGDVDHWIAHPGGRGILDGIRAGLELTEEDVAPSAAVLAENGNVGTPSALFVLERVHELRDPQPGERGLMVTIGPGVTIGMALVQW</sequence>
<evidence type="ECO:0000256" key="2">
    <source>
        <dbReference type="PIRSR" id="PIRSR000451-1"/>
    </source>
</evidence>
<dbReference type="eggNOG" id="COG3424">
    <property type="taxonomic scope" value="Bacteria"/>
</dbReference>
<evidence type="ECO:0000259" key="3">
    <source>
        <dbReference type="Pfam" id="PF08392"/>
    </source>
</evidence>
<dbReference type="Gene3D" id="3.40.47.10">
    <property type="match status" value="2"/>
</dbReference>
<name>D3FC93_CONWI</name>
<feature type="domain" description="Beta-ketoacyl-[acyl-carrier-protein] synthase III C-terminal" evidence="4">
    <location>
        <begin position="273"/>
        <end position="365"/>
    </location>
</feature>
<dbReference type="GO" id="GO:0030639">
    <property type="term" value="P:polyketide biosynthetic process"/>
    <property type="evidence" value="ECO:0007669"/>
    <property type="project" value="TreeGrafter"/>
</dbReference>
<keyword evidence="1" id="KW-0808">Transferase</keyword>
<feature type="domain" description="FAE" evidence="3">
    <location>
        <begin position="72"/>
        <end position="261"/>
    </location>
</feature>
<dbReference type="KEGG" id="cwo:Cwoe_4977"/>
<keyword evidence="6" id="KW-1185">Reference proteome</keyword>
<feature type="active site" description="Acyl-thioester intermediate" evidence="2">
    <location>
        <position position="149"/>
    </location>
</feature>
<dbReference type="RefSeq" id="WP_012936439.1">
    <property type="nucleotide sequence ID" value="NC_013739.1"/>
</dbReference>
<dbReference type="OrthoDB" id="9786288at2"/>
<dbReference type="AlphaFoldDB" id="D3FC93"/>
<evidence type="ECO:0000313" key="6">
    <source>
        <dbReference type="Proteomes" id="UP000008229"/>
    </source>
</evidence>
<evidence type="ECO:0000256" key="1">
    <source>
        <dbReference type="ARBA" id="ARBA00022679"/>
    </source>
</evidence>
<dbReference type="STRING" id="469383.Cwoe_4977"/>
<dbReference type="GO" id="GO:0016747">
    <property type="term" value="F:acyltransferase activity, transferring groups other than amino-acyl groups"/>
    <property type="evidence" value="ECO:0007669"/>
    <property type="project" value="InterPro"/>
</dbReference>